<dbReference type="EMBL" id="JAJSOW010000103">
    <property type="protein sequence ID" value="KAI9173735.1"/>
    <property type="molecule type" value="Genomic_DNA"/>
</dbReference>
<keyword evidence="3" id="KW-1185">Reference proteome</keyword>
<dbReference type="PANTHER" id="PTHR36368">
    <property type="entry name" value="ATP-DEPENDENT CASEINOLYTIC PROTEASE/CROTONASE FAMILY PROTEIN"/>
    <property type="match status" value="1"/>
</dbReference>
<comment type="caution">
    <text evidence="2">The sequence shown here is derived from an EMBL/GenBank/DDBJ whole genome shotgun (WGS) entry which is preliminary data.</text>
</comment>
<dbReference type="PANTHER" id="PTHR36368:SF1">
    <property type="entry name" value="ATP-DEPENDENT CASEINOLYTIC PROTEASE_CROTONASE FAMILY PROTEIN"/>
    <property type="match status" value="1"/>
</dbReference>
<evidence type="ECO:0000313" key="3">
    <source>
        <dbReference type="Proteomes" id="UP001064489"/>
    </source>
</evidence>
<name>A0AAD5NPQ6_ACENE</name>
<proteinExistence type="predicted"/>
<evidence type="ECO:0000256" key="1">
    <source>
        <dbReference type="SAM" id="MobiDB-lite"/>
    </source>
</evidence>
<dbReference type="Proteomes" id="UP001064489">
    <property type="component" value="Chromosome 8"/>
</dbReference>
<reference evidence="2" key="1">
    <citation type="journal article" date="2022" name="Plant J.">
        <title>Strategies of tolerance reflected in two North American maple genomes.</title>
        <authorList>
            <person name="McEvoy S.L."/>
            <person name="Sezen U.U."/>
            <person name="Trouern-Trend A."/>
            <person name="McMahon S.M."/>
            <person name="Schaberg P.G."/>
            <person name="Yang J."/>
            <person name="Wegrzyn J.L."/>
            <person name="Swenson N.G."/>
        </authorList>
    </citation>
    <scope>NUCLEOTIDE SEQUENCE</scope>
    <source>
        <strain evidence="2">91603</strain>
    </source>
</reference>
<feature type="compositionally biased region" description="Low complexity" evidence="1">
    <location>
        <begin position="195"/>
        <end position="207"/>
    </location>
</feature>
<accession>A0AAD5NPQ6</accession>
<feature type="region of interest" description="Disordered" evidence="1">
    <location>
        <begin position="186"/>
        <end position="208"/>
    </location>
</feature>
<sequence length="567" mass="63910">MKSLNLFLQPEDELEEPYKGVFGSERAFGASSTQVSTFEDSSTPNLGASSTPTFGAHLAVAKKCLTMEGDDVYMAGTENNEVNELDDVKKRSQEMEDEAIGFQEIKVKLSHSERCKPMLKRRWILYMPPDIGNWFSSYGYESPVDSEGFVIRESIEEENEKNCDEFGKTRCKVELDFVIENTNSNVLANDHENQSSSEIPDSSYSPSGVSEPPYIRNWFSSYVYDSFVLDTNDDVKDSISHENECEKEEETNLGAFIESRSCDQMGVGQGISSNGSFKDDDQDKKSLCKISDFMDSPSLFTEPPDVKNWFSSYIYESPVLDTSNEFGDSLRLETEPKEDELVVEDSEGEKEEKRDIIKLVRSRDKEVDVENVHSKGILESINKDIERIERKESTSSHNNLCSVKSKPIQKTSQEVCCISLNVTTSSANKKKPPTMEESSESNIRIESFASGSSGARKRIHKRNVKENENIENGFVATRKKGCARTEKEDLEGRPQGILLECTRNFGTVCGAGEKDFTVNRKVLTETTNLQLSEAIGVTGKWRCPQKSKPNRGPPLKQLRLERWIHKV</sequence>
<dbReference type="AlphaFoldDB" id="A0AAD5NPQ6"/>
<protein>
    <submittedName>
        <fullName evidence="2">Uncharacterized protein</fullName>
    </submittedName>
</protein>
<organism evidence="2 3">
    <name type="scientific">Acer negundo</name>
    <name type="common">Box elder</name>
    <dbReference type="NCBI Taxonomy" id="4023"/>
    <lineage>
        <taxon>Eukaryota</taxon>
        <taxon>Viridiplantae</taxon>
        <taxon>Streptophyta</taxon>
        <taxon>Embryophyta</taxon>
        <taxon>Tracheophyta</taxon>
        <taxon>Spermatophyta</taxon>
        <taxon>Magnoliopsida</taxon>
        <taxon>eudicotyledons</taxon>
        <taxon>Gunneridae</taxon>
        <taxon>Pentapetalae</taxon>
        <taxon>rosids</taxon>
        <taxon>malvids</taxon>
        <taxon>Sapindales</taxon>
        <taxon>Sapindaceae</taxon>
        <taxon>Hippocastanoideae</taxon>
        <taxon>Acereae</taxon>
        <taxon>Acer</taxon>
    </lineage>
</organism>
<reference evidence="2" key="2">
    <citation type="submission" date="2023-02" db="EMBL/GenBank/DDBJ databases">
        <authorList>
            <person name="Swenson N.G."/>
            <person name="Wegrzyn J.L."/>
            <person name="Mcevoy S.L."/>
        </authorList>
    </citation>
    <scope>NUCLEOTIDE SEQUENCE</scope>
    <source>
        <strain evidence="2">91603</strain>
        <tissue evidence="2">Leaf</tissue>
    </source>
</reference>
<gene>
    <name evidence="2" type="ORF">LWI28_005646</name>
</gene>
<evidence type="ECO:0000313" key="2">
    <source>
        <dbReference type="EMBL" id="KAI9173735.1"/>
    </source>
</evidence>